<keyword evidence="2" id="KW-1185">Reference proteome</keyword>
<evidence type="ECO:0008006" key="3">
    <source>
        <dbReference type="Google" id="ProtNLM"/>
    </source>
</evidence>
<organism evidence="1 2">
    <name type="scientific">Pneumocystis jirovecii (strain RU7)</name>
    <name type="common">Human pneumocystis pneumonia agent</name>
    <dbReference type="NCBI Taxonomy" id="1408657"/>
    <lineage>
        <taxon>Eukaryota</taxon>
        <taxon>Fungi</taxon>
        <taxon>Dikarya</taxon>
        <taxon>Ascomycota</taxon>
        <taxon>Taphrinomycotina</taxon>
        <taxon>Pneumocystomycetes</taxon>
        <taxon>Pneumocystaceae</taxon>
        <taxon>Pneumocystis</taxon>
    </lineage>
</organism>
<name>A0A0W4ZUK3_PNEJ7</name>
<evidence type="ECO:0000313" key="2">
    <source>
        <dbReference type="Proteomes" id="UP000053447"/>
    </source>
</evidence>
<dbReference type="PANTHER" id="PTHR21255:SF4">
    <property type="entry name" value="DYNEIN LIGHT CHAIN TCTEX-TYPE"/>
    <property type="match status" value="1"/>
</dbReference>
<dbReference type="OrthoDB" id="10059120at2759"/>
<dbReference type="GO" id="GO:0005737">
    <property type="term" value="C:cytoplasm"/>
    <property type="evidence" value="ECO:0007669"/>
    <property type="project" value="TreeGrafter"/>
</dbReference>
<dbReference type="Proteomes" id="UP000053447">
    <property type="component" value="Unassembled WGS sequence"/>
</dbReference>
<dbReference type="VEuPathDB" id="FungiDB:T551_00686"/>
<dbReference type="EMBL" id="LFWA01000003">
    <property type="protein sequence ID" value="KTW32004.1"/>
    <property type="molecule type" value="Genomic_DNA"/>
</dbReference>
<dbReference type="GO" id="GO:0007018">
    <property type="term" value="P:microtubule-based movement"/>
    <property type="evidence" value="ECO:0007669"/>
    <property type="project" value="TreeGrafter"/>
</dbReference>
<gene>
    <name evidence="1" type="ORF">T551_00686</name>
</gene>
<dbReference type="AlphaFoldDB" id="A0A0W4ZUK3"/>
<sequence>MSQTICPIAHTTLTELCDRQLTRVLGDSSYTQPKVHEWNTEIINSILSALTPLTPQYKWILTSTIIEIVSDTKRGMHAAQGAYWNCEKDGKNAVARVVEHSNTRGTWTIMDSHLNTGIKGYIAYYTKEMHKKPLII</sequence>
<protein>
    <recommendedName>
        <fullName evidence="3">Topoisomerase I damage affected protein 2</fullName>
    </recommendedName>
</protein>
<dbReference type="GO" id="GO:0005868">
    <property type="term" value="C:cytoplasmic dynein complex"/>
    <property type="evidence" value="ECO:0007669"/>
    <property type="project" value="TreeGrafter"/>
</dbReference>
<dbReference type="GeneID" id="28939205"/>
<dbReference type="PANTHER" id="PTHR21255">
    <property type="entry name" value="T-COMPLEX-ASSOCIATED-TESTIS-EXPRESSED 1/ DYNEIN LIGHT CHAIN"/>
    <property type="match status" value="1"/>
</dbReference>
<evidence type="ECO:0000313" key="1">
    <source>
        <dbReference type="EMBL" id="KTW32004.1"/>
    </source>
</evidence>
<comment type="caution">
    <text evidence="1">The sequence shown here is derived from an EMBL/GenBank/DDBJ whole genome shotgun (WGS) entry which is preliminary data.</text>
</comment>
<dbReference type="Gene3D" id="3.30.1140.40">
    <property type="entry name" value="Tctex-1"/>
    <property type="match status" value="1"/>
</dbReference>
<dbReference type="InterPro" id="IPR005334">
    <property type="entry name" value="Tctex-1-like"/>
</dbReference>
<proteinExistence type="predicted"/>
<dbReference type="STRING" id="1408657.A0A0W4ZUK3"/>
<dbReference type="InterPro" id="IPR038586">
    <property type="entry name" value="Tctex-1-like_sf"/>
</dbReference>
<dbReference type="RefSeq" id="XP_018230696.1">
    <property type="nucleotide sequence ID" value="XM_018372950.1"/>
</dbReference>
<accession>A0A0W4ZUK3</accession>
<dbReference type="GO" id="GO:0045505">
    <property type="term" value="F:dynein intermediate chain binding"/>
    <property type="evidence" value="ECO:0007669"/>
    <property type="project" value="TreeGrafter"/>
</dbReference>
<dbReference type="Pfam" id="PF03645">
    <property type="entry name" value="Tctex-1"/>
    <property type="match status" value="1"/>
</dbReference>
<reference evidence="2" key="1">
    <citation type="journal article" date="2016" name="Nat. Commun.">
        <title>Genome analysis of three Pneumocystis species reveals adaptation mechanisms to life exclusively in mammalian hosts.</title>
        <authorList>
            <person name="Ma L."/>
            <person name="Chen Z."/>
            <person name="Huang D.W."/>
            <person name="Kutty G."/>
            <person name="Ishihara M."/>
            <person name="Wang H."/>
            <person name="Abouelleil A."/>
            <person name="Bishop L."/>
            <person name="Davey E."/>
            <person name="Deng R."/>
            <person name="Deng X."/>
            <person name="Fan L."/>
            <person name="Fantoni G."/>
            <person name="Fitzgerald M."/>
            <person name="Gogineni E."/>
            <person name="Goldberg J.M."/>
            <person name="Handley G."/>
            <person name="Hu X."/>
            <person name="Huber C."/>
            <person name="Jiao X."/>
            <person name="Jones K."/>
            <person name="Levin J.Z."/>
            <person name="Liu Y."/>
            <person name="Macdonald P."/>
            <person name="Melnikov A."/>
            <person name="Raley C."/>
            <person name="Sassi M."/>
            <person name="Sherman B.T."/>
            <person name="Song X."/>
            <person name="Sykes S."/>
            <person name="Tran B."/>
            <person name="Walsh L."/>
            <person name="Xia Y."/>
            <person name="Yang J."/>
            <person name="Young S."/>
            <person name="Zeng Q."/>
            <person name="Zheng X."/>
            <person name="Stephens R."/>
            <person name="Nusbaum C."/>
            <person name="Birren B.W."/>
            <person name="Azadi P."/>
            <person name="Lempicki R.A."/>
            <person name="Cuomo C.A."/>
            <person name="Kovacs J.A."/>
        </authorList>
    </citation>
    <scope>NUCLEOTIDE SEQUENCE [LARGE SCALE GENOMIC DNA]</scope>
    <source>
        <strain evidence="2">RU7</strain>
    </source>
</reference>